<organism evidence="1 2">
    <name type="scientific">Digitaria exilis</name>
    <dbReference type="NCBI Taxonomy" id="1010633"/>
    <lineage>
        <taxon>Eukaryota</taxon>
        <taxon>Viridiplantae</taxon>
        <taxon>Streptophyta</taxon>
        <taxon>Embryophyta</taxon>
        <taxon>Tracheophyta</taxon>
        <taxon>Spermatophyta</taxon>
        <taxon>Magnoliopsida</taxon>
        <taxon>Liliopsida</taxon>
        <taxon>Poales</taxon>
        <taxon>Poaceae</taxon>
        <taxon>PACMAD clade</taxon>
        <taxon>Panicoideae</taxon>
        <taxon>Panicodae</taxon>
        <taxon>Paniceae</taxon>
        <taxon>Anthephorinae</taxon>
        <taxon>Digitaria</taxon>
    </lineage>
</organism>
<evidence type="ECO:0000313" key="1">
    <source>
        <dbReference type="EMBL" id="KAF8732078.1"/>
    </source>
</evidence>
<reference evidence="1" key="1">
    <citation type="submission" date="2020-07" db="EMBL/GenBank/DDBJ databases">
        <title>Genome sequence and genetic diversity analysis of an under-domesticated orphan crop, white fonio (Digitaria exilis).</title>
        <authorList>
            <person name="Bennetzen J.L."/>
            <person name="Chen S."/>
            <person name="Ma X."/>
            <person name="Wang X."/>
            <person name="Yssel A.E.J."/>
            <person name="Chaluvadi S.R."/>
            <person name="Johnson M."/>
            <person name="Gangashetty P."/>
            <person name="Hamidou F."/>
            <person name="Sanogo M.D."/>
            <person name="Zwaenepoel A."/>
            <person name="Wallace J."/>
            <person name="Van De Peer Y."/>
            <person name="Van Deynze A."/>
        </authorList>
    </citation>
    <scope>NUCLEOTIDE SEQUENCE</scope>
    <source>
        <tissue evidence="1">Leaves</tissue>
    </source>
</reference>
<keyword evidence="2" id="KW-1185">Reference proteome</keyword>
<dbReference type="EMBL" id="JACEFO010001605">
    <property type="protein sequence ID" value="KAF8732078.1"/>
    <property type="molecule type" value="Genomic_DNA"/>
</dbReference>
<comment type="caution">
    <text evidence="1">The sequence shown here is derived from an EMBL/GenBank/DDBJ whole genome shotgun (WGS) entry which is preliminary data.</text>
</comment>
<sequence>MRRMKSELQLQRQLQVQLNKDFRNCQEHNALKGFFHAKITSVGAVSVVVLNNVSLHRLSAAMPVDNTV</sequence>
<dbReference type="Proteomes" id="UP000636709">
    <property type="component" value="Unassembled WGS sequence"/>
</dbReference>
<accession>A0A835FA18</accession>
<proteinExistence type="predicted"/>
<gene>
    <name evidence="1" type="ORF">HU200_016038</name>
</gene>
<dbReference type="AlphaFoldDB" id="A0A835FA18"/>
<protein>
    <submittedName>
        <fullName evidence="1">Uncharacterized protein</fullName>
    </submittedName>
</protein>
<evidence type="ECO:0000313" key="2">
    <source>
        <dbReference type="Proteomes" id="UP000636709"/>
    </source>
</evidence>
<name>A0A835FA18_9POAL</name>